<sequence>MCELGFSWPLYLYFRPVCHFASLTTVSSNNPVQYFSYGVACPMPCPATQTYFGGMINHFIMIE</sequence>
<name>A0A8R7V654_TRIUA</name>
<proteinExistence type="predicted"/>
<dbReference type="Gramene" id="TuG1812G0700003963.01.T02">
    <property type="protein sequence ID" value="TuG1812G0700003963.01.T02.cds247702"/>
    <property type="gene ID" value="TuG1812G0700003963.01"/>
</dbReference>
<reference evidence="2" key="1">
    <citation type="journal article" date="2013" name="Nature">
        <title>Draft genome of the wheat A-genome progenitor Triticum urartu.</title>
        <authorList>
            <person name="Ling H.Q."/>
            <person name="Zhao S."/>
            <person name="Liu D."/>
            <person name="Wang J."/>
            <person name="Sun H."/>
            <person name="Zhang C."/>
            <person name="Fan H."/>
            <person name="Li D."/>
            <person name="Dong L."/>
            <person name="Tao Y."/>
            <person name="Gao C."/>
            <person name="Wu H."/>
            <person name="Li Y."/>
            <person name="Cui Y."/>
            <person name="Guo X."/>
            <person name="Zheng S."/>
            <person name="Wang B."/>
            <person name="Yu K."/>
            <person name="Liang Q."/>
            <person name="Yang W."/>
            <person name="Lou X."/>
            <person name="Chen J."/>
            <person name="Feng M."/>
            <person name="Jian J."/>
            <person name="Zhang X."/>
            <person name="Luo G."/>
            <person name="Jiang Y."/>
            <person name="Liu J."/>
            <person name="Wang Z."/>
            <person name="Sha Y."/>
            <person name="Zhang B."/>
            <person name="Wu H."/>
            <person name="Tang D."/>
            <person name="Shen Q."/>
            <person name="Xue P."/>
            <person name="Zou S."/>
            <person name="Wang X."/>
            <person name="Liu X."/>
            <person name="Wang F."/>
            <person name="Yang Y."/>
            <person name="An X."/>
            <person name="Dong Z."/>
            <person name="Zhang K."/>
            <person name="Zhang X."/>
            <person name="Luo M.C."/>
            <person name="Dvorak J."/>
            <person name="Tong Y."/>
            <person name="Wang J."/>
            <person name="Yang H."/>
            <person name="Li Z."/>
            <person name="Wang D."/>
            <person name="Zhang A."/>
            <person name="Wang J."/>
        </authorList>
    </citation>
    <scope>NUCLEOTIDE SEQUENCE</scope>
    <source>
        <strain evidence="2">cv. G1812</strain>
    </source>
</reference>
<keyword evidence="2" id="KW-1185">Reference proteome</keyword>
<dbReference type="Proteomes" id="UP000015106">
    <property type="component" value="Chromosome 7"/>
</dbReference>
<dbReference type="AlphaFoldDB" id="A0A8R7V654"/>
<reference evidence="1" key="3">
    <citation type="submission" date="2022-06" db="UniProtKB">
        <authorList>
            <consortium name="EnsemblPlants"/>
        </authorList>
    </citation>
    <scope>IDENTIFICATION</scope>
</reference>
<reference evidence="1" key="2">
    <citation type="submission" date="2018-03" db="EMBL/GenBank/DDBJ databases">
        <title>The Triticum urartu genome reveals the dynamic nature of wheat genome evolution.</title>
        <authorList>
            <person name="Ling H."/>
            <person name="Ma B."/>
            <person name="Shi X."/>
            <person name="Liu H."/>
            <person name="Dong L."/>
            <person name="Sun H."/>
            <person name="Cao Y."/>
            <person name="Gao Q."/>
            <person name="Zheng S."/>
            <person name="Li Y."/>
            <person name="Yu Y."/>
            <person name="Du H."/>
            <person name="Qi M."/>
            <person name="Li Y."/>
            <person name="Yu H."/>
            <person name="Cui Y."/>
            <person name="Wang N."/>
            <person name="Chen C."/>
            <person name="Wu H."/>
            <person name="Zhao Y."/>
            <person name="Zhang J."/>
            <person name="Li Y."/>
            <person name="Zhou W."/>
            <person name="Zhang B."/>
            <person name="Hu W."/>
            <person name="Eijk M."/>
            <person name="Tang J."/>
            <person name="Witsenboer H."/>
            <person name="Zhao S."/>
            <person name="Li Z."/>
            <person name="Zhang A."/>
            <person name="Wang D."/>
            <person name="Liang C."/>
        </authorList>
    </citation>
    <scope>NUCLEOTIDE SEQUENCE [LARGE SCALE GENOMIC DNA]</scope>
    <source>
        <strain evidence="1">cv. G1812</strain>
    </source>
</reference>
<evidence type="ECO:0000313" key="2">
    <source>
        <dbReference type="Proteomes" id="UP000015106"/>
    </source>
</evidence>
<dbReference type="EnsemblPlants" id="TuG1812G0700003963.01.T02">
    <property type="protein sequence ID" value="TuG1812G0700003963.01.T02.cds247702"/>
    <property type="gene ID" value="TuG1812G0700003963.01"/>
</dbReference>
<organism evidence="1 2">
    <name type="scientific">Triticum urartu</name>
    <name type="common">Red wild einkorn</name>
    <name type="synonym">Crithodium urartu</name>
    <dbReference type="NCBI Taxonomy" id="4572"/>
    <lineage>
        <taxon>Eukaryota</taxon>
        <taxon>Viridiplantae</taxon>
        <taxon>Streptophyta</taxon>
        <taxon>Embryophyta</taxon>
        <taxon>Tracheophyta</taxon>
        <taxon>Spermatophyta</taxon>
        <taxon>Magnoliopsida</taxon>
        <taxon>Liliopsida</taxon>
        <taxon>Poales</taxon>
        <taxon>Poaceae</taxon>
        <taxon>BOP clade</taxon>
        <taxon>Pooideae</taxon>
        <taxon>Triticodae</taxon>
        <taxon>Triticeae</taxon>
        <taxon>Triticinae</taxon>
        <taxon>Triticum</taxon>
    </lineage>
</organism>
<evidence type="ECO:0000313" key="1">
    <source>
        <dbReference type="EnsemblPlants" id="TuG1812G0700003963.01.T02.cds247702"/>
    </source>
</evidence>
<accession>A0A8R7V654</accession>
<protein>
    <submittedName>
        <fullName evidence="1">Uncharacterized protein</fullName>
    </submittedName>
</protein>